<dbReference type="InterPro" id="IPR000731">
    <property type="entry name" value="SSD"/>
</dbReference>
<proteinExistence type="predicted"/>
<evidence type="ECO:0000313" key="9">
    <source>
        <dbReference type="Proteomes" id="UP001165366"/>
    </source>
</evidence>
<feature type="transmembrane region" description="Helical" evidence="6">
    <location>
        <begin position="342"/>
        <end position="363"/>
    </location>
</feature>
<feature type="transmembrane region" description="Helical" evidence="6">
    <location>
        <begin position="598"/>
        <end position="619"/>
    </location>
</feature>
<gene>
    <name evidence="8" type="ORF">L6773_14455</name>
</gene>
<evidence type="ECO:0000256" key="4">
    <source>
        <dbReference type="ARBA" id="ARBA00022989"/>
    </source>
</evidence>
<feature type="transmembrane region" description="Helical" evidence="6">
    <location>
        <begin position="702"/>
        <end position="722"/>
    </location>
</feature>
<feature type="transmembrane region" description="Helical" evidence="6">
    <location>
        <begin position="656"/>
        <end position="676"/>
    </location>
</feature>
<keyword evidence="2" id="KW-1003">Cell membrane</keyword>
<feature type="transmembrane region" description="Helical" evidence="6">
    <location>
        <begin position="266"/>
        <end position="287"/>
    </location>
</feature>
<comment type="caution">
    <text evidence="8">The sequence shown here is derived from an EMBL/GenBank/DDBJ whole genome shotgun (WGS) entry which is preliminary data.</text>
</comment>
<evidence type="ECO:0000256" key="3">
    <source>
        <dbReference type="ARBA" id="ARBA00022692"/>
    </source>
</evidence>
<organism evidence="8 9">
    <name type="scientific">Rhodohalobacter sulfatireducens</name>
    <dbReference type="NCBI Taxonomy" id="2911366"/>
    <lineage>
        <taxon>Bacteria</taxon>
        <taxon>Pseudomonadati</taxon>
        <taxon>Balneolota</taxon>
        <taxon>Balneolia</taxon>
        <taxon>Balneolales</taxon>
        <taxon>Balneolaceae</taxon>
        <taxon>Rhodohalobacter</taxon>
    </lineage>
</organism>
<comment type="subcellular location">
    <subcellularLocation>
        <location evidence="1">Cell membrane</location>
        <topology evidence="1">Multi-pass membrane protein</topology>
    </subcellularLocation>
</comment>
<dbReference type="SUPFAM" id="SSF82866">
    <property type="entry name" value="Multidrug efflux transporter AcrB transmembrane domain"/>
    <property type="match status" value="2"/>
</dbReference>
<evidence type="ECO:0000256" key="5">
    <source>
        <dbReference type="ARBA" id="ARBA00023136"/>
    </source>
</evidence>
<dbReference type="Proteomes" id="UP001165366">
    <property type="component" value="Unassembled WGS sequence"/>
</dbReference>
<dbReference type="InterPro" id="IPR050545">
    <property type="entry name" value="Mycobact_MmpL"/>
</dbReference>
<dbReference type="Pfam" id="PF03176">
    <property type="entry name" value="MMPL"/>
    <property type="match status" value="2"/>
</dbReference>
<feature type="transmembrane region" description="Helical" evidence="6">
    <location>
        <begin position="308"/>
        <end position="330"/>
    </location>
</feature>
<keyword evidence="4 6" id="KW-1133">Transmembrane helix</keyword>
<name>A0ABS9KFZ5_9BACT</name>
<feature type="transmembrane region" description="Helical" evidence="6">
    <location>
        <begin position="7"/>
        <end position="28"/>
    </location>
</feature>
<evidence type="ECO:0000259" key="7">
    <source>
        <dbReference type="PROSITE" id="PS50156"/>
    </source>
</evidence>
<accession>A0ABS9KFZ5</accession>
<reference evidence="8" key="1">
    <citation type="submission" date="2022-01" db="EMBL/GenBank/DDBJ databases">
        <authorList>
            <person name="Wang Y."/>
        </authorList>
    </citation>
    <scope>NUCLEOTIDE SEQUENCE</scope>
    <source>
        <strain evidence="8">WB101</strain>
    </source>
</reference>
<protein>
    <submittedName>
        <fullName evidence="8">MMPL family transporter</fullName>
    </submittedName>
</protein>
<feature type="transmembrane region" description="Helical" evidence="6">
    <location>
        <begin position="240"/>
        <end position="260"/>
    </location>
</feature>
<evidence type="ECO:0000256" key="2">
    <source>
        <dbReference type="ARBA" id="ARBA00022475"/>
    </source>
</evidence>
<feature type="transmembrane region" description="Helical" evidence="6">
    <location>
        <begin position="214"/>
        <end position="233"/>
    </location>
</feature>
<keyword evidence="5 6" id="KW-0472">Membrane</keyword>
<reference evidence="8" key="2">
    <citation type="submission" date="2024-05" db="EMBL/GenBank/DDBJ databases">
        <title>Rhodohalobacter halophilus gen. nov., sp. nov., a moderately halophilic member of the family Balneolaceae.</title>
        <authorList>
            <person name="Xia J."/>
        </authorList>
    </citation>
    <scope>NUCLEOTIDE SEQUENCE</scope>
    <source>
        <strain evidence="8">WB101</strain>
    </source>
</reference>
<feature type="domain" description="SSD" evidence="7">
    <location>
        <begin position="243"/>
        <end position="365"/>
    </location>
</feature>
<feature type="transmembrane region" description="Helical" evidence="6">
    <location>
        <begin position="398"/>
        <end position="416"/>
    </location>
</feature>
<keyword evidence="9" id="KW-1185">Reference proteome</keyword>
<feature type="transmembrane region" description="Helical" evidence="6">
    <location>
        <begin position="626"/>
        <end position="650"/>
    </location>
</feature>
<sequence length="765" mass="85038">MERLGNFIIAYPKTVITGIVILALLAIYPASNIRTDFDLEGFYPQDDPVIEDYQLLEQEFGRDDNAMLVGFKTDSLFTSDVLADLQNITSRFEEIENIKNVLSLWDAQQVQSSGNSLEFSSYLEGKNLNDTDLNSLKEEMTEDPLLSGYLVNDSATATAIVLVIEESSNTYESKERIIGSVNEILEDYQQKYTFHVSGIPYFRNQYVNMLNDEIVVYIAISSILIMLLLWYMYRTKWGVIYPMVIVWTTLLLTVAIMQLTGGYLEVMSTTIAPILLCVGIADSVHMISKYDDSREAGLNKRKSIIEMLKTLGSATFLTSITTAIGFASLISSSVVPMKRFGIYTAVGVLIAYLVTITFLPAAIKLTRKKRIVDEKSSGFYPRVHSLLKKLAIYTRLSYGKILIAGIIVTVFFGIGLTNLDVNGRVFDDIGEDTQLMRDSRFFTENISPQFPLEFVIDTGSPDSAITAGIINKASRLDSVLREYPEIHRVAGLHTLIGQIHQEMNPDSTDRQNKRLPTSDSAVAQYVLLLEINGSEALSRYVDFDFSKLRITAFTEDAGSQRINQIRNEISSDINEIFPASNVIITGTTILNADLTDKIVYSLAWSIILALVVITAIMVFMFKNIRLIIIALVPNVIPLLMVGGLMGYLNLDIKPSTAVIFTIALGIAVDDSIHYLARFRVENMRSGAFLPSLATTTIRTGRAIIITSLILVAGFGTLITSAFTSTTLMGALVCMTILSALFADLFLLPALFYWLKPKINLKKSSQ</sequence>
<evidence type="ECO:0000313" key="8">
    <source>
        <dbReference type="EMBL" id="MCG2589779.1"/>
    </source>
</evidence>
<dbReference type="RefSeq" id="WP_237855138.1">
    <property type="nucleotide sequence ID" value="NZ_JAKLWS010000021.1"/>
</dbReference>
<dbReference type="PANTHER" id="PTHR33406">
    <property type="entry name" value="MEMBRANE PROTEIN MJ1562-RELATED"/>
    <property type="match status" value="1"/>
</dbReference>
<keyword evidence="3 6" id="KW-0812">Transmembrane</keyword>
<dbReference type="PANTHER" id="PTHR33406:SF12">
    <property type="entry name" value="BLR2997 PROTEIN"/>
    <property type="match status" value="1"/>
</dbReference>
<evidence type="ECO:0000256" key="6">
    <source>
        <dbReference type="SAM" id="Phobius"/>
    </source>
</evidence>
<feature type="transmembrane region" description="Helical" evidence="6">
    <location>
        <begin position="728"/>
        <end position="754"/>
    </location>
</feature>
<dbReference type="PROSITE" id="PS50156">
    <property type="entry name" value="SSD"/>
    <property type="match status" value="1"/>
</dbReference>
<dbReference type="EMBL" id="JAKLWS010000021">
    <property type="protein sequence ID" value="MCG2589779.1"/>
    <property type="molecule type" value="Genomic_DNA"/>
</dbReference>
<dbReference type="InterPro" id="IPR004869">
    <property type="entry name" value="MMPL_dom"/>
</dbReference>
<dbReference type="Gene3D" id="1.20.1640.10">
    <property type="entry name" value="Multidrug efflux transporter AcrB transmembrane domain"/>
    <property type="match status" value="2"/>
</dbReference>
<evidence type="ECO:0000256" key="1">
    <source>
        <dbReference type="ARBA" id="ARBA00004651"/>
    </source>
</evidence>